<gene>
    <name evidence="1" type="ORF">PSON_ATCC_30995.1.T1200033</name>
</gene>
<evidence type="ECO:0000313" key="1">
    <source>
        <dbReference type="EMBL" id="CAD8119155.1"/>
    </source>
</evidence>
<dbReference type="EMBL" id="CAJJDN010000120">
    <property type="protein sequence ID" value="CAD8119155.1"/>
    <property type="molecule type" value="Genomic_DNA"/>
</dbReference>
<evidence type="ECO:0000313" key="2">
    <source>
        <dbReference type="Proteomes" id="UP000692954"/>
    </source>
</evidence>
<name>A0A8S1QW25_9CILI</name>
<reference evidence="1" key="1">
    <citation type="submission" date="2021-01" db="EMBL/GenBank/DDBJ databases">
        <authorList>
            <consortium name="Genoscope - CEA"/>
            <person name="William W."/>
        </authorList>
    </citation>
    <scope>NUCLEOTIDE SEQUENCE</scope>
</reference>
<dbReference type="Proteomes" id="UP000692954">
    <property type="component" value="Unassembled WGS sequence"/>
</dbReference>
<accession>A0A8S1QW25</accession>
<comment type="caution">
    <text evidence="1">The sequence shown here is derived from an EMBL/GenBank/DDBJ whole genome shotgun (WGS) entry which is preliminary data.</text>
</comment>
<keyword evidence="2" id="KW-1185">Reference proteome</keyword>
<sequence length="147" mass="18371">MLIMFRNITNNLEYINDILQQKEQQKNLLLMIINKVLNLKYRYMILNKQQSIMIYMNIFQFQNQIQIHLYIMHNLWKNIHQQRILQNQNLEYQNFYHLIKNQNNINNQQSDIKHIIYHDQYSKVIHNQFKNQIQQNLYLHTFHQLNQ</sequence>
<organism evidence="1 2">
    <name type="scientific">Paramecium sonneborni</name>
    <dbReference type="NCBI Taxonomy" id="65129"/>
    <lineage>
        <taxon>Eukaryota</taxon>
        <taxon>Sar</taxon>
        <taxon>Alveolata</taxon>
        <taxon>Ciliophora</taxon>
        <taxon>Intramacronucleata</taxon>
        <taxon>Oligohymenophorea</taxon>
        <taxon>Peniculida</taxon>
        <taxon>Parameciidae</taxon>
        <taxon>Paramecium</taxon>
    </lineage>
</organism>
<proteinExistence type="predicted"/>
<protein>
    <submittedName>
        <fullName evidence="1">Uncharacterized protein</fullName>
    </submittedName>
</protein>
<dbReference type="AlphaFoldDB" id="A0A8S1QW25"/>